<name>A0A6H5IZR1_9HYME</name>
<evidence type="ECO:0000313" key="3">
    <source>
        <dbReference type="Proteomes" id="UP000479190"/>
    </source>
</evidence>
<dbReference type="Proteomes" id="UP000479190">
    <property type="component" value="Unassembled WGS sequence"/>
</dbReference>
<organism evidence="2 3">
    <name type="scientific">Trichogramma brassicae</name>
    <dbReference type="NCBI Taxonomy" id="86971"/>
    <lineage>
        <taxon>Eukaryota</taxon>
        <taxon>Metazoa</taxon>
        <taxon>Ecdysozoa</taxon>
        <taxon>Arthropoda</taxon>
        <taxon>Hexapoda</taxon>
        <taxon>Insecta</taxon>
        <taxon>Pterygota</taxon>
        <taxon>Neoptera</taxon>
        <taxon>Endopterygota</taxon>
        <taxon>Hymenoptera</taxon>
        <taxon>Apocrita</taxon>
        <taxon>Proctotrupomorpha</taxon>
        <taxon>Chalcidoidea</taxon>
        <taxon>Trichogrammatidae</taxon>
        <taxon>Trichogramma</taxon>
    </lineage>
</organism>
<gene>
    <name evidence="2" type="ORF">TBRA_LOCUS14752</name>
</gene>
<accession>A0A6H5IZR1</accession>
<feature type="compositionally biased region" description="Polar residues" evidence="1">
    <location>
        <begin position="59"/>
        <end position="70"/>
    </location>
</feature>
<feature type="region of interest" description="Disordered" evidence="1">
    <location>
        <begin position="228"/>
        <end position="251"/>
    </location>
</feature>
<dbReference type="AlphaFoldDB" id="A0A6H5IZR1"/>
<proteinExistence type="predicted"/>
<evidence type="ECO:0000256" key="1">
    <source>
        <dbReference type="SAM" id="MobiDB-lite"/>
    </source>
</evidence>
<keyword evidence="3" id="KW-1185">Reference proteome</keyword>
<protein>
    <recommendedName>
        <fullName evidence="4">Reverse transcriptase domain-containing protein</fullName>
    </recommendedName>
</protein>
<feature type="region of interest" description="Disordered" evidence="1">
    <location>
        <begin position="55"/>
        <end position="82"/>
    </location>
</feature>
<dbReference type="EMBL" id="CADCXV010001273">
    <property type="protein sequence ID" value="CAB0043164.1"/>
    <property type="molecule type" value="Genomic_DNA"/>
</dbReference>
<reference evidence="2 3" key="1">
    <citation type="submission" date="2020-02" db="EMBL/GenBank/DDBJ databases">
        <authorList>
            <person name="Ferguson B K."/>
        </authorList>
    </citation>
    <scope>NUCLEOTIDE SEQUENCE [LARGE SCALE GENOMIC DNA]</scope>
</reference>
<sequence length="289" mass="31749">MRPVRRWNARTLDADCFLHRDWPAPSFHMAPAEERGMAVGLMTAVTDACDASMTGAVGRTTNPPDGNQCTGGRPKSPTRPLRARACGRARLATEGDLVGPNEGACRTELHHRKTSSARGYQDQQARCWSRFGAGYARRSIAGRACVHQRAYGPERFPTCWKRQRLVPAAKAGQASRRTVVIPSAVYAGHRGARSWKGFIRDRLEVFTERPGGPNRICSMASAERFDDQLPSRASSLPPGGPSQAKGGIPRHRKTKKYCAVVTLDVKNAFNSARWNNILLRPFAGLNVSE</sequence>
<evidence type="ECO:0008006" key="4">
    <source>
        <dbReference type="Google" id="ProtNLM"/>
    </source>
</evidence>
<evidence type="ECO:0000313" key="2">
    <source>
        <dbReference type="EMBL" id="CAB0043164.1"/>
    </source>
</evidence>